<dbReference type="PROSITE" id="PS50853">
    <property type="entry name" value="FN3"/>
    <property type="match status" value="1"/>
</dbReference>
<comment type="similarity">
    <text evidence="2">Belongs to the type I cytokine receptor family. Type 2 subfamily.</text>
</comment>
<keyword evidence="8 13" id="KW-0675">Receptor</keyword>
<evidence type="ECO:0000256" key="10">
    <source>
        <dbReference type="SAM" id="Phobius"/>
    </source>
</evidence>
<dbReference type="GeneID" id="108881419"/>
<feature type="domain" description="Fibronectin type-III" evidence="11">
    <location>
        <begin position="112"/>
        <end position="206"/>
    </location>
</feature>
<evidence type="ECO:0000256" key="1">
    <source>
        <dbReference type="ARBA" id="ARBA00004479"/>
    </source>
</evidence>
<gene>
    <name evidence="13" type="primary">LOC108881419</name>
</gene>
<evidence type="ECO:0000313" key="13">
    <source>
        <dbReference type="RefSeq" id="XP_018528944.1"/>
    </source>
</evidence>
<dbReference type="InterPro" id="IPR013783">
    <property type="entry name" value="Ig-like_fold"/>
</dbReference>
<dbReference type="Gene3D" id="2.60.40.10">
    <property type="entry name" value="Immunoglobulins"/>
    <property type="match status" value="1"/>
</dbReference>
<organism evidence="12 13">
    <name type="scientific">Lates calcarifer</name>
    <name type="common">Barramundi</name>
    <name type="synonym">Holocentrus calcarifer</name>
    <dbReference type="NCBI Taxonomy" id="8187"/>
    <lineage>
        <taxon>Eukaryota</taxon>
        <taxon>Metazoa</taxon>
        <taxon>Chordata</taxon>
        <taxon>Craniata</taxon>
        <taxon>Vertebrata</taxon>
        <taxon>Euteleostomi</taxon>
        <taxon>Actinopterygii</taxon>
        <taxon>Neopterygii</taxon>
        <taxon>Teleostei</taxon>
        <taxon>Neoteleostei</taxon>
        <taxon>Acanthomorphata</taxon>
        <taxon>Carangaria</taxon>
        <taxon>Carangaria incertae sedis</taxon>
        <taxon>Centropomidae</taxon>
        <taxon>Lates</taxon>
    </lineage>
</organism>
<keyword evidence="5" id="KW-0677">Repeat</keyword>
<evidence type="ECO:0000313" key="12">
    <source>
        <dbReference type="Proteomes" id="UP000694890"/>
    </source>
</evidence>
<evidence type="ECO:0000259" key="11">
    <source>
        <dbReference type="PROSITE" id="PS50853"/>
    </source>
</evidence>
<keyword evidence="9" id="KW-0325">Glycoprotein</keyword>
<evidence type="ECO:0000256" key="9">
    <source>
        <dbReference type="ARBA" id="ARBA00023180"/>
    </source>
</evidence>
<dbReference type="SUPFAM" id="SSF49265">
    <property type="entry name" value="Fibronectin type III"/>
    <property type="match status" value="1"/>
</dbReference>
<reference evidence="13" key="1">
    <citation type="submission" date="2025-08" db="UniProtKB">
        <authorList>
            <consortium name="RefSeq"/>
        </authorList>
    </citation>
    <scope>IDENTIFICATION</scope>
    <source>
        <tissue evidence="13">Brain</tissue>
    </source>
</reference>
<evidence type="ECO:0000256" key="8">
    <source>
        <dbReference type="ARBA" id="ARBA00023170"/>
    </source>
</evidence>
<evidence type="ECO:0000256" key="6">
    <source>
        <dbReference type="ARBA" id="ARBA00022989"/>
    </source>
</evidence>
<evidence type="ECO:0000256" key="4">
    <source>
        <dbReference type="ARBA" id="ARBA00022729"/>
    </source>
</evidence>
<feature type="transmembrane region" description="Helical" evidence="10">
    <location>
        <begin position="211"/>
        <end position="232"/>
    </location>
</feature>
<dbReference type="AlphaFoldDB" id="A0AAJ7LRF8"/>
<dbReference type="SMART" id="SM00060">
    <property type="entry name" value="FN3"/>
    <property type="match status" value="1"/>
</dbReference>
<dbReference type="InterPro" id="IPR036116">
    <property type="entry name" value="FN3_sf"/>
</dbReference>
<keyword evidence="7 10" id="KW-0472">Membrane</keyword>
<comment type="subcellular location">
    <subcellularLocation>
        <location evidence="1">Membrane</location>
        <topology evidence="1">Single-pass type I membrane protein</topology>
    </subcellularLocation>
</comment>
<keyword evidence="6 10" id="KW-1133">Transmembrane helix</keyword>
<dbReference type="InterPro" id="IPR003961">
    <property type="entry name" value="FN3_dom"/>
</dbReference>
<evidence type="ECO:0000256" key="2">
    <source>
        <dbReference type="ARBA" id="ARBA00008921"/>
    </source>
</evidence>
<keyword evidence="3 10" id="KW-0812">Transmembrane</keyword>
<dbReference type="InterPro" id="IPR052672">
    <property type="entry name" value="Type1_Cytokine_Rcpt_Type2"/>
</dbReference>
<dbReference type="CDD" id="cd00063">
    <property type="entry name" value="FN3"/>
    <property type="match status" value="1"/>
</dbReference>
<dbReference type="PANTHER" id="PTHR48423">
    <property type="entry name" value="INTERLEUKIN-27 RECEPTOR SUBUNIT ALPHA"/>
    <property type="match status" value="1"/>
</dbReference>
<dbReference type="PANTHER" id="PTHR48423:SF1">
    <property type="entry name" value="INTERLEUKIN-27 RECEPTOR SUBUNIT ALPHA"/>
    <property type="match status" value="1"/>
</dbReference>
<dbReference type="Pfam" id="PF00041">
    <property type="entry name" value="fn3"/>
    <property type="match status" value="1"/>
</dbReference>
<proteinExistence type="inferred from homology"/>
<evidence type="ECO:0000256" key="5">
    <source>
        <dbReference type="ARBA" id="ARBA00022737"/>
    </source>
</evidence>
<name>A0AAJ7LRF8_LATCA</name>
<dbReference type="RefSeq" id="XP_018528944.1">
    <property type="nucleotide sequence ID" value="XM_018673428.2"/>
</dbReference>
<evidence type="ECO:0000256" key="7">
    <source>
        <dbReference type="ARBA" id="ARBA00023136"/>
    </source>
</evidence>
<evidence type="ECO:0000256" key="3">
    <source>
        <dbReference type="ARBA" id="ARBA00022692"/>
    </source>
</evidence>
<dbReference type="GO" id="GO:0005886">
    <property type="term" value="C:plasma membrane"/>
    <property type="evidence" value="ECO:0007669"/>
    <property type="project" value="UniProtKB-ARBA"/>
</dbReference>
<dbReference type="Proteomes" id="UP000694890">
    <property type="component" value="Linkage group LG17"/>
</dbReference>
<protein>
    <submittedName>
        <fullName evidence="13">Interleukin-6 receptor subunit beta isoform X2</fullName>
    </submittedName>
</protein>
<keyword evidence="4" id="KW-0732">Signal</keyword>
<accession>A0AAJ7LRF8</accession>
<sequence length="289" mass="32094">MEKCTTITGTSCQLTLSMERSSCFLAMCNSAGCSPSAQLTLPAPTDIPLRAMKAVSVQVLNESSLEVSWSLLTHSSLTGFLLEWEYVTEADGHHLHWERLSYNTSNMIITVPSTGPILQVKEQSDSAVLLKWTPLPVEEQHGFITHYSLYCQRENNTTYEVQPVPGEKLQYRLTGLSGVYQIFMTAHTVAGEGRASPPLWVTIGNKYSERTILVCVFSPLITVVLLVTMTACGQRIKQNIWPPVPDPALSSLTAWISDSEHTTKKFCSDEVMHMSTCKLTNALYDAENR</sequence>